<comment type="subcellular location">
    <subcellularLocation>
        <location evidence="1">Membrane</location>
        <topology evidence="1">Multi-pass membrane protein</topology>
    </subcellularLocation>
</comment>
<dbReference type="InterPro" id="IPR010291">
    <property type="entry name" value="Ion_channel_UNC-93"/>
</dbReference>
<keyword evidence="4 5" id="KW-0472">Membrane</keyword>
<keyword evidence="2 5" id="KW-0812">Transmembrane</keyword>
<feature type="transmembrane region" description="Helical" evidence="5">
    <location>
        <begin position="80"/>
        <end position="98"/>
    </location>
</feature>
<sequence length="476" mass="51734">MANLKFLSPHGSFFANGVAALVLFLTVGVYSTITALGAAGGKPTSNDMNHITSSALYATFTVTGYFGGTVTNLIGPKYQLAFGAFGYPFYVSSLWYYYKKSVMAYPIVGGVVLGLCAGQLWSASCYVFLFYAEEHRKGLYYGIQKTMIAFGNFISSCIVLGINYHKSKAGGVPTAIFAVFFVLDMLGVAVAFLLKNPKDIIRSSGERLAKFKVQGTMESIKGTLLLTKKPQTLFTLMPLIVAEFPLVLQPTISSYFLNLRSRSVVSVIVAALNMVFASALSQVLDLKYVTRPTRAKIGFAIVACFVIGGYMGEGIWLYHTLPSTQPESVPAYDFTSSSFGGFMICYILLSCSTIIYPVYLGWLVGTYSNDPTITSYYAGFIRSMSACGAAIAFGMAAANTISIRKQYIIHCSVSIFSLIPLLYCAVKYVTETNYGKEENVIIPEHWVKALGVEAEGDVSPDTASMVQVEMSNEEKA</sequence>
<dbReference type="AlphaFoldDB" id="W6MWZ9"/>
<dbReference type="PANTHER" id="PTHR23294">
    <property type="entry name" value="ET TRANSLATION PRODUCT-RELATED"/>
    <property type="match status" value="1"/>
</dbReference>
<feature type="transmembrane region" description="Helical" evidence="5">
    <location>
        <begin position="376"/>
        <end position="401"/>
    </location>
</feature>
<evidence type="ECO:0000256" key="4">
    <source>
        <dbReference type="ARBA" id="ARBA00023136"/>
    </source>
</evidence>
<evidence type="ECO:0000256" key="2">
    <source>
        <dbReference type="ARBA" id="ARBA00022692"/>
    </source>
</evidence>
<protein>
    <submittedName>
        <fullName evidence="6">Uncharacterized protein</fullName>
    </submittedName>
</protein>
<reference evidence="6" key="2">
    <citation type="submission" date="2014-02" db="EMBL/GenBank/DDBJ databases">
        <title>Complete DNA sequence of /Kuraishia capsulata/ illustrates novel genomic features among budding yeasts (/Saccharomycotina/).</title>
        <authorList>
            <person name="Morales L."/>
            <person name="Noel B."/>
            <person name="Porcel B."/>
            <person name="Marcet-Houben M."/>
            <person name="Hullo M-F."/>
            <person name="Sacerdot C."/>
            <person name="Tekaia F."/>
            <person name="Leh-Louis V."/>
            <person name="Despons L."/>
            <person name="Khanna V."/>
            <person name="Aury J-M."/>
            <person name="Barbe V."/>
            <person name="Couloux A."/>
            <person name="Labadie K."/>
            <person name="Pelletier E."/>
            <person name="Souciet J-L."/>
            <person name="Boekhout T."/>
            <person name="Gabaldon T."/>
            <person name="Wincker P."/>
            <person name="Dujon B."/>
        </authorList>
    </citation>
    <scope>NUCLEOTIDE SEQUENCE</scope>
    <source>
        <strain evidence="6">CBS 1993</strain>
    </source>
</reference>
<dbReference type="EMBL" id="HG793129">
    <property type="protein sequence ID" value="CDK28040.1"/>
    <property type="molecule type" value="Genomic_DNA"/>
</dbReference>
<feature type="transmembrane region" description="Helical" evidence="5">
    <location>
        <begin position="407"/>
        <end position="426"/>
    </location>
</feature>
<reference evidence="6" key="1">
    <citation type="submission" date="2013-12" db="EMBL/GenBank/DDBJ databases">
        <authorList>
            <person name="Genoscope - CEA"/>
        </authorList>
    </citation>
    <scope>NUCLEOTIDE SEQUENCE</scope>
    <source>
        <strain evidence="6">CBS 1993</strain>
    </source>
</reference>
<feature type="transmembrane region" description="Helical" evidence="5">
    <location>
        <begin position="339"/>
        <end position="364"/>
    </location>
</feature>
<feature type="transmembrane region" description="Helical" evidence="5">
    <location>
        <begin position="297"/>
        <end position="319"/>
    </location>
</feature>
<gene>
    <name evidence="6" type="ORF">KUCA_T00004021001</name>
</gene>
<dbReference type="GeneID" id="34521420"/>
<evidence type="ECO:0000313" key="6">
    <source>
        <dbReference type="EMBL" id="CDK28040.1"/>
    </source>
</evidence>
<accession>W6MWZ9</accession>
<name>W6MWZ9_9ASCO</name>
<dbReference type="Gene3D" id="1.20.1250.20">
    <property type="entry name" value="MFS general substrate transporter like domains"/>
    <property type="match status" value="1"/>
</dbReference>
<feature type="transmembrane region" description="Helical" evidence="5">
    <location>
        <begin position="233"/>
        <end position="252"/>
    </location>
</feature>
<dbReference type="InterPro" id="IPR036259">
    <property type="entry name" value="MFS_trans_sf"/>
</dbReference>
<dbReference type="Proteomes" id="UP000019384">
    <property type="component" value="Unassembled WGS sequence"/>
</dbReference>
<dbReference type="InterPro" id="IPR051617">
    <property type="entry name" value="UNC-93-like_regulator"/>
</dbReference>
<feature type="transmembrane region" description="Helical" evidence="5">
    <location>
        <begin position="12"/>
        <end position="39"/>
    </location>
</feature>
<proteinExistence type="predicted"/>
<dbReference type="Pfam" id="PF05978">
    <property type="entry name" value="UNC-93"/>
    <property type="match status" value="1"/>
</dbReference>
<feature type="transmembrane region" description="Helical" evidence="5">
    <location>
        <begin position="104"/>
        <end position="132"/>
    </location>
</feature>
<dbReference type="PANTHER" id="PTHR23294:SF59">
    <property type="entry name" value="UNC93-LIKE PROTEIN C922.05C"/>
    <property type="match status" value="1"/>
</dbReference>
<evidence type="ECO:0000256" key="5">
    <source>
        <dbReference type="SAM" id="Phobius"/>
    </source>
</evidence>
<dbReference type="SUPFAM" id="SSF103473">
    <property type="entry name" value="MFS general substrate transporter"/>
    <property type="match status" value="1"/>
</dbReference>
<evidence type="ECO:0000313" key="7">
    <source>
        <dbReference type="Proteomes" id="UP000019384"/>
    </source>
</evidence>
<feature type="transmembrane region" description="Helical" evidence="5">
    <location>
        <begin position="174"/>
        <end position="194"/>
    </location>
</feature>
<keyword evidence="7" id="KW-1185">Reference proteome</keyword>
<evidence type="ECO:0000256" key="1">
    <source>
        <dbReference type="ARBA" id="ARBA00004141"/>
    </source>
</evidence>
<dbReference type="HOGENOM" id="CLU_030884_0_0_1"/>
<feature type="transmembrane region" description="Helical" evidence="5">
    <location>
        <begin position="264"/>
        <end position="285"/>
    </location>
</feature>
<evidence type="ECO:0000256" key="3">
    <source>
        <dbReference type="ARBA" id="ARBA00022989"/>
    </source>
</evidence>
<keyword evidence="3 5" id="KW-1133">Transmembrane helix</keyword>
<organism evidence="6 7">
    <name type="scientific">Kuraishia capsulata CBS 1993</name>
    <dbReference type="NCBI Taxonomy" id="1382522"/>
    <lineage>
        <taxon>Eukaryota</taxon>
        <taxon>Fungi</taxon>
        <taxon>Dikarya</taxon>
        <taxon>Ascomycota</taxon>
        <taxon>Saccharomycotina</taxon>
        <taxon>Pichiomycetes</taxon>
        <taxon>Pichiales</taxon>
        <taxon>Pichiaceae</taxon>
        <taxon>Kuraishia</taxon>
    </lineage>
</organism>
<dbReference type="GO" id="GO:0016020">
    <property type="term" value="C:membrane"/>
    <property type="evidence" value="ECO:0007669"/>
    <property type="project" value="UniProtKB-SubCell"/>
</dbReference>
<feature type="transmembrane region" description="Helical" evidence="5">
    <location>
        <begin position="51"/>
        <end position="68"/>
    </location>
</feature>
<feature type="transmembrane region" description="Helical" evidence="5">
    <location>
        <begin position="139"/>
        <end position="162"/>
    </location>
</feature>
<dbReference type="OrthoDB" id="196103at2759"/>
<dbReference type="RefSeq" id="XP_022460032.1">
    <property type="nucleotide sequence ID" value="XM_022600714.1"/>
</dbReference>